<reference evidence="1 2" key="1">
    <citation type="submission" date="2020-08" db="EMBL/GenBank/DDBJ databases">
        <title>Complete Genome Sequence of Effusibacillus dendaii Strain skT53, Isolated from Farmland soil.</title>
        <authorList>
            <person name="Konishi T."/>
            <person name="Kawasaki H."/>
        </authorList>
    </citation>
    <scope>NUCLEOTIDE SEQUENCE [LARGE SCALE GENOMIC DNA]</scope>
    <source>
        <strain evidence="2">skT53</strain>
    </source>
</reference>
<evidence type="ECO:0008006" key="3">
    <source>
        <dbReference type="Google" id="ProtNLM"/>
    </source>
</evidence>
<dbReference type="Pfam" id="PF02597">
    <property type="entry name" value="ThiS"/>
    <property type="match status" value="1"/>
</dbReference>
<dbReference type="Proteomes" id="UP000593802">
    <property type="component" value="Chromosome"/>
</dbReference>
<dbReference type="SUPFAM" id="SSF54285">
    <property type="entry name" value="MoaD/ThiS"/>
    <property type="match status" value="1"/>
</dbReference>
<keyword evidence="2" id="KW-1185">Reference proteome</keyword>
<dbReference type="Gene3D" id="3.10.20.30">
    <property type="match status" value="1"/>
</dbReference>
<proteinExistence type="predicted"/>
<evidence type="ECO:0000313" key="1">
    <source>
        <dbReference type="EMBL" id="BCJ85489.1"/>
    </source>
</evidence>
<dbReference type="InterPro" id="IPR003749">
    <property type="entry name" value="ThiS/MoaD-like"/>
</dbReference>
<organism evidence="1 2">
    <name type="scientific">Effusibacillus dendaii</name>
    <dbReference type="NCBI Taxonomy" id="2743772"/>
    <lineage>
        <taxon>Bacteria</taxon>
        <taxon>Bacillati</taxon>
        <taxon>Bacillota</taxon>
        <taxon>Bacilli</taxon>
        <taxon>Bacillales</taxon>
        <taxon>Alicyclobacillaceae</taxon>
        <taxon>Effusibacillus</taxon>
    </lineage>
</organism>
<dbReference type="InterPro" id="IPR016155">
    <property type="entry name" value="Mopterin_synth/thiamin_S_b"/>
</dbReference>
<dbReference type="InterPro" id="IPR012675">
    <property type="entry name" value="Beta-grasp_dom_sf"/>
</dbReference>
<sequence>MMVSVLSYIPWLQQVNGEYQVDEGTTVYDLLHLVQEQHELDLQWDRDALVGINNRIAKATDILQASDQVVIMMPLNGG</sequence>
<protein>
    <recommendedName>
        <fullName evidence="3">Molybdopterin synthase sulfur carrier subunit</fullName>
    </recommendedName>
</protein>
<gene>
    <name evidence="1" type="ORF">skT53_04740</name>
</gene>
<dbReference type="AlphaFoldDB" id="A0A7I8D917"/>
<dbReference type="KEGG" id="eff:skT53_04740"/>
<accession>A0A7I8D917</accession>
<dbReference type="RefSeq" id="WP_200759609.1">
    <property type="nucleotide sequence ID" value="NZ_AP023366.1"/>
</dbReference>
<dbReference type="EMBL" id="AP023366">
    <property type="protein sequence ID" value="BCJ85489.1"/>
    <property type="molecule type" value="Genomic_DNA"/>
</dbReference>
<evidence type="ECO:0000313" key="2">
    <source>
        <dbReference type="Proteomes" id="UP000593802"/>
    </source>
</evidence>
<name>A0A7I8D917_9BACL</name>